<gene>
    <name evidence="2" type="ORF">DFQ27_009212</name>
</gene>
<evidence type="ECO:0000256" key="1">
    <source>
        <dbReference type="SAM" id="MobiDB-lite"/>
    </source>
</evidence>
<name>A0A9P6TXY6_9FUNG</name>
<feature type="compositionally biased region" description="Basic and acidic residues" evidence="1">
    <location>
        <begin position="61"/>
        <end position="72"/>
    </location>
</feature>
<protein>
    <submittedName>
        <fullName evidence="2">Uncharacterized protein</fullName>
    </submittedName>
</protein>
<reference evidence="2" key="1">
    <citation type="journal article" date="2020" name="Fungal Divers.">
        <title>Resolving the Mortierellaceae phylogeny through synthesis of multi-gene phylogenetics and phylogenomics.</title>
        <authorList>
            <person name="Vandepol N."/>
            <person name="Liber J."/>
            <person name="Desiro A."/>
            <person name="Na H."/>
            <person name="Kennedy M."/>
            <person name="Barry K."/>
            <person name="Grigoriev I.V."/>
            <person name="Miller A.N."/>
            <person name="O'Donnell K."/>
            <person name="Stajich J.E."/>
            <person name="Bonito G."/>
        </authorList>
    </citation>
    <scope>NUCLEOTIDE SEQUENCE</scope>
    <source>
        <strain evidence="2">BC1065</strain>
    </source>
</reference>
<dbReference type="EMBL" id="JAAAJB010000820">
    <property type="protein sequence ID" value="KAG0250785.1"/>
    <property type="molecule type" value="Genomic_DNA"/>
</dbReference>
<feature type="region of interest" description="Disordered" evidence="1">
    <location>
        <begin position="40"/>
        <end position="72"/>
    </location>
</feature>
<evidence type="ECO:0000313" key="2">
    <source>
        <dbReference type="EMBL" id="KAG0250785.1"/>
    </source>
</evidence>
<comment type="caution">
    <text evidence="2">The sequence shown here is derived from an EMBL/GenBank/DDBJ whole genome shotgun (WGS) entry which is preliminary data.</text>
</comment>
<proteinExistence type="predicted"/>
<evidence type="ECO:0000313" key="3">
    <source>
        <dbReference type="Proteomes" id="UP000807716"/>
    </source>
</evidence>
<keyword evidence="3" id="KW-1185">Reference proteome</keyword>
<sequence length="111" mass="11715">MRPACFKTQHNKTSFPKTLIDFLKRGISIAGNLLGIGAATHQKGTDNSTATPVGTHKRARSSGEDNDVYHPERIKVRKTDRLALLAAAFSSPSTPAPAPAPALVPAPAICT</sequence>
<dbReference type="Proteomes" id="UP000807716">
    <property type="component" value="Unassembled WGS sequence"/>
</dbReference>
<accession>A0A9P6TXY6</accession>
<dbReference type="AlphaFoldDB" id="A0A9P6TXY6"/>
<organism evidence="2 3">
    <name type="scientific">Actinomortierella ambigua</name>
    <dbReference type="NCBI Taxonomy" id="1343610"/>
    <lineage>
        <taxon>Eukaryota</taxon>
        <taxon>Fungi</taxon>
        <taxon>Fungi incertae sedis</taxon>
        <taxon>Mucoromycota</taxon>
        <taxon>Mortierellomycotina</taxon>
        <taxon>Mortierellomycetes</taxon>
        <taxon>Mortierellales</taxon>
        <taxon>Mortierellaceae</taxon>
        <taxon>Actinomortierella</taxon>
    </lineage>
</organism>